<evidence type="ECO:0000313" key="1">
    <source>
        <dbReference type="EMBL" id="KAK0302527.1"/>
    </source>
</evidence>
<dbReference type="AlphaFoldDB" id="A0AAN6F3H1"/>
<evidence type="ECO:0000313" key="2">
    <source>
        <dbReference type="Proteomes" id="UP001168146"/>
    </source>
</evidence>
<reference evidence="1" key="1">
    <citation type="submission" date="2021-12" db="EMBL/GenBank/DDBJ databases">
        <title>Black yeast isolated from Biological Soil Crust.</title>
        <authorList>
            <person name="Kurbessoian T."/>
        </authorList>
    </citation>
    <scope>NUCLEOTIDE SEQUENCE</scope>
    <source>
        <strain evidence="1">CCFEE 5208</strain>
    </source>
</reference>
<evidence type="ECO:0008006" key="3">
    <source>
        <dbReference type="Google" id="ProtNLM"/>
    </source>
</evidence>
<proteinExistence type="predicted"/>
<organism evidence="1 2">
    <name type="scientific">Friedmanniomyces endolithicus</name>
    <dbReference type="NCBI Taxonomy" id="329885"/>
    <lineage>
        <taxon>Eukaryota</taxon>
        <taxon>Fungi</taxon>
        <taxon>Dikarya</taxon>
        <taxon>Ascomycota</taxon>
        <taxon>Pezizomycotina</taxon>
        <taxon>Dothideomycetes</taxon>
        <taxon>Dothideomycetidae</taxon>
        <taxon>Mycosphaerellales</taxon>
        <taxon>Teratosphaeriaceae</taxon>
        <taxon>Friedmanniomyces</taxon>
    </lineage>
</organism>
<accession>A0AAN6F3H1</accession>
<name>A0AAN6F3H1_9PEZI</name>
<sequence length="259" mass="29475">MQRDPGRPSILSKRDLTDLCEVEDSETGTVLRTTFTFVDIHDAAWFGQVPGIRKYDLTVEDLRQNLLRVPDDTIYPEVTPGITILPDGSDVKSLFIKRPKLLCLDNPAETELLPKMLLEEAEVLEFLKSRSHKNLVRYYGCVSRRGRIIGIALEKHDVILQYRFEDDPRDLDINACIEGIRDALDKYDRPVILDYGSCRPFGKFLLSGGTPGWIDEDYDTSAPHHDEIALQKIKSWLIRNKPKCGVTDFLECGKDIPSP</sequence>
<protein>
    <recommendedName>
        <fullName evidence="3">Protein kinase domain-containing protein</fullName>
    </recommendedName>
</protein>
<gene>
    <name evidence="1" type="ORF">LTR82_017841</name>
</gene>
<dbReference type="EMBL" id="JASUXU010000183">
    <property type="protein sequence ID" value="KAK0302527.1"/>
    <property type="molecule type" value="Genomic_DNA"/>
</dbReference>
<comment type="caution">
    <text evidence="1">The sequence shown here is derived from an EMBL/GenBank/DDBJ whole genome shotgun (WGS) entry which is preliminary data.</text>
</comment>
<dbReference type="Proteomes" id="UP001168146">
    <property type="component" value="Unassembled WGS sequence"/>
</dbReference>